<proteinExistence type="predicted"/>
<comment type="caution">
    <text evidence="1">The sequence shown here is derived from an EMBL/GenBank/DDBJ whole genome shotgun (WGS) entry which is preliminary data.</text>
</comment>
<reference evidence="1 2" key="1">
    <citation type="submission" date="2014-10" db="EMBL/GenBank/DDBJ databases">
        <title>Draft genome of the hookworm Ancylostoma caninum.</title>
        <authorList>
            <person name="Mitreva M."/>
        </authorList>
    </citation>
    <scope>NUCLEOTIDE SEQUENCE [LARGE SCALE GENOMIC DNA]</scope>
    <source>
        <strain evidence="1 2">Baltimore</strain>
    </source>
</reference>
<protein>
    <submittedName>
        <fullName evidence="1">Uncharacterized protein</fullName>
    </submittedName>
</protein>
<evidence type="ECO:0000313" key="2">
    <source>
        <dbReference type="Proteomes" id="UP000252519"/>
    </source>
</evidence>
<gene>
    <name evidence="1" type="ORF">ANCCAN_09608</name>
</gene>
<dbReference type="Proteomes" id="UP000252519">
    <property type="component" value="Unassembled WGS sequence"/>
</dbReference>
<sequence>MPSQPPMLKGHRTQTPMLLLLKPENCLQNALEVIKIRQVALKSDKLFHYTLGNAAMLEVFYEPLNFETLTEPEAYRVVKMPILVNNSGFGRGYVL</sequence>
<name>A0A368GJ56_ANCCA</name>
<evidence type="ECO:0000313" key="1">
    <source>
        <dbReference type="EMBL" id="RCN44394.1"/>
    </source>
</evidence>
<dbReference type="OrthoDB" id="6021021at2759"/>
<dbReference type="AlphaFoldDB" id="A0A368GJ56"/>
<accession>A0A368GJ56</accession>
<organism evidence="1 2">
    <name type="scientific">Ancylostoma caninum</name>
    <name type="common">Dog hookworm</name>
    <dbReference type="NCBI Taxonomy" id="29170"/>
    <lineage>
        <taxon>Eukaryota</taxon>
        <taxon>Metazoa</taxon>
        <taxon>Ecdysozoa</taxon>
        <taxon>Nematoda</taxon>
        <taxon>Chromadorea</taxon>
        <taxon>Rhabditida</taxon>
        <taxon>Rhabditina</taxon>
        <taxon>Rhabditomorpha</taxon>
        <taxon>Strongyloidea</taxon>
        <taxon>Ancylostomatidae</taxon>
        <taxon>Ancylostomatinae</taxon>
        <taxon>Ancylostoma</taxon>
    </lineage>
</organism>
<keyword evidence="2" id="KW-1185">Reference proteome</keyword>
<dbReference type="EMBL" id="JOJR01000130">
    <property type="protein sequence ID" value="RCN44394.1"/>
    <property type="molecule type" value="Genomic_DNA"/>
</dbReference>